<dbReference type="PANTHER" id="PTHR12185">
    <property type="entry name" value="SID1 TRANSMEMBRANE FAMILY MEMEBER"/>
    <property type="match status" value="1"/>
</dbReference>
<evidence type="ECO:0000256" key="5">
    <source>
        <dbReference type="ARBA" id="ARBA00022989"/>
    </source>
</evidence>
<evidence type="ECO:0000256" key="7">
    <source>
        <dbReference type="ARBA" id="ARBA00023180"/>
    </source>
</evidence>
<evidence type="ECO:0000256" key="3">
    <source>
        <dbReference type="ARBA" id="ARBA00022692"/>
    </source>
</evidence>
<feature type="transmembrane region" description="Helical" evidence="8">
    <location>
        <begin position="616"/>
        <end position="634"/>
    </location>
</feature>
<feature type="transmembrane region" description="Helical" evidence="8">
    <location>
        <begin position="640"/>
        <end position="673"/>
    </location>
</feature>
<comment type="subcellular location">
    <subcellularLocation>
        <location evidence="1">Membrane</location>
        <topology evidence="1">Multi-pass membrane protein</topology>
    </subcellularLocation>
</comment>
<dbReference type="GO" id="GO:0051033">
    <property type="term" value="F:RNA transmembrane transporter activity"/>
    <property type="evidence" value="ECO:0007669"/>
    <property type="project" value="TreeGrafter"/>
</dbReference>
<evidence type="ECO:0000256" key="4">
    <source>
        <dbReference type="ARBA" id="ARBA00022729"/>
    </source>
</evidence>
<dbReference type="OrthoDB" id="416618at2759"/>
<sequence>MTKFGHFLAGLSVLSLAGFADCQIIIGEYFNATFNQQYFHQVSSSTPVTYFYRRTSSESSAVRVTVSSTAASEEDPILVIIKRQRSVLSWQIPLLLEERYRYCTTSRTLCPMSNYEPSEGQSSARNGLFRALNGEEFFVEILTRSNKPIAFSLLTMVYPQFQQTGTNASFKLTTSPAEPQYIQYNMPPVISLSNPVAVRLGISTRTSGWTDRYQTVTTQGAIEVTRNDFNGSFYIVVLVKPHDRDCEDAQNMFALMRYRRRGSHSAVPNQQSRTKTVLITVVGSLAQEGYILATLLPIGLFMLFFVVSLVLLQTSCRGWNTIICGDAANIWLPTKEGTWVMARAFERSVTGRTIPSMWDPTNYKKSHILSMVRRLRPNSGAFNTADQKLTILPDGQAKMETVAEQNESSTDDGPVSVNLTSIVDLVDTYAPTSSNDTLLRMSNFNKISSKKLTQTSSEYSCTLMVVFLFYSLPVFQLVLTHQALLLVTGNEDLCFYNFSCANRVGILSDFNHIISNIGYVLLGILFLVIVRRRAMYTAKLRLKVADIDDYGIPSQLGLFYGMGLALVMEGFMSACYHVCPSYNNFQFDTSFMYLIAGLLILKLYHGRHPDILPRSYVAYMLFAGFIFVALVGVVSKNRIYWIVFSVFHGLTTIAIGLQLFFVGYLELGTTAFLASWKIYRCSRCRCPDVPWSRVILASLITLINLGFVIAGPLLRPWDFATHLLFILQGNLIVYAGFYATMKIINKEEKISRATCLYFLLGTPAWLVGMYYFTHSLSNWEVSAAVSREGNKECFFFNFYDEHDVWHMLSAFGLFFTFMMLLTLDDDLATVSREKISVF</sequence>
<comment type="similarity">
    <text evidence="2">Belongs to the SID1 family.</text>
</comment>
<evidence type="ECO:0000256" key="9">
    <source>
        <dbReference type="SAM" id="SignalP"/>
    </source>
</evidence>
<reference evidence="11" key="1">
    <citation type="submission" date="2017-01" db="EMBL/GenBank/DDBJ databases">
        <title>Comparative genomics of anhydrobiosis in the tardigrade Hypsibius dujardini.</title>
        <authorList>
            <person name="Yoshida Y."/>
            <person name="Koutsovoulos G."/>
            <person name="Laetsch D."/>
            <person name="Stevens L."/>
            <person name="Kumar S."/>
            <person name="Horikawa D."/>
            <person name="Ishino K."/>
            <person name="Komine S."/>
            <person name="Tomita M."/>
            <person name="Blaxter M."/>
            <person name="Arakawa K."/>
        </authorList>
    </citation>
    <scope>NUCLEOTIDE SEQUENCE [LARGE SCALE GENOMIC DNA]</scope>
    <source>
        <strain evidence="11">Z151</strain>
    </source>
</reference>
<keyword evidence="4 9" id="KW-0732">Signal</keyword>
<name>A0A1W0X3Y8_HYPEX</name>
<organism evidence="10 11">
    <name type="scientific">Hypsibius exemplaris</name>
    <name type="common">Freshwater tardigrade</name>
    <dbReference type="NCBI Taxonomy" id="2072580"/>
    <lineage>
        <taxon>Eukaryota</taxon>
        <taxon>Metazoa</taxon>
        <taxon>Ecdysozoa</taxon>
        <taxon>Tardigrada</taxon>
        <taxon>Eutardigrada</taxon>
        <taxon>Parachela</taxon>
        <taxon>Hypsibioidea</taxon>
        <taxon>Hypsibiidae</taxon>
        <taxon>Hypsibius</taxon>
    </lineage>
</organism>
<evidence type="ECO:0000256" key="6">
    <source>
        <dbReference type="ARBA" id="ARBA00023136"/>
    </source>
</evidence>
<feature type="transmembrane region" description="Helical" evidence="8">
    <location>
        <begin position="550"/>
        <end position="573"/>
    </location>
</feature>
<accession>A0A1W0X3Y8</accession>
<feature type="transmembrane region" description="Helical" evidence="8">
    <location>
        <begin position="694"/>
        <end position="713"/>
    </location>
</feature>
<keyword evidence="6 8" id="KW-0472">Membrane</keyword>
<feature type="transmembrane region" description="Helical" evidence="8">
    <location>
        <begin position="753"/>
        <end position="772"/>
    </location>
</feature>
<dbReference type="GO" id="GO:0005886">
    <property type="term" value="C:plasma membrane"/>
    <property type="evidence" value="ECO:0007669"/>
    <property type="project" value="TreeGrafter"/>
</dbReference>
<dbReference type="Pfam" id="PF13965">
    <property type="entry name" value="SID-1_RNA_chan"/>
    <property type="match status" value="1"/>
</dbReference>
<gene>
    <name evidence="10" type="ORF">BV898_04212</name>
</gene>
<dbReference type="GO" id="GO:0003725">
    <property type="term" value="F:double-stranded RNA binding"/>
    <property type="evidence" value="ECO:0007669"/>
    <property type="project" value="TreeGrafter"/>
</dbReference>
<feature type="transmembrane region" description="Helical" evidence="8">
    <location>
        <begin position="719"/>
        <end position="741"/>
    </location>
</feature>
<feature type="chain" id="PRO_5013388877" evidence="9">
    <location>
        <begin position="23"/>
        <end position="838"/>
    </location>
</feature>
<evidence type="ECO:0000256" key="2">
    <source>
        <dbReference type="ARBA" id="ARBA00006618"/>
    </source>
</evidence>
<dbReference type="InterPro" id="IPR025958">
    <property type="entry name" value="SID1_TM_fam"/>
</dbReference>
<dbReference type="EMBL" id="MTYJ01000020">
    <property type="protein sequence ID" value="OQV22002.1"/>
    <property type="molecule type" value="Genomic_DNA"/>
</dbReference>
<evidence type="ECO:0000313" key="10">
    <source>
        <dbReference type="EMBL" id="OQV22002.1"/>
    </source>
</evidence>
<evidence type="ECO:0000256" key="8">
    <source>
        <dbReference type="SAM" id="Phobius"/>
    </source>
</evidence>
<evidence type="ECO:0000256" key="1">
    <source>
        <dbReference type="ARBA" id="ARBA00004141"/>
    </source>
</evidence>
<dbReference type="GO" id="GO:0005764">
    <property type="term" value="C:lysosome"/>
    <property type="evidence" value="ECO:0007669"/>
    <property type="project" value="TreeGrafter"/>
</dbReference>
<evidence type="ECO:0000313" key="11">
    <source>
        <dbReference type="Proteomes" id="UP000192578"/>
    </source>
</evidence>
<comment type="caution">
    <text evidence="10">The sequence shown here is derived from an EMBL/GenBank/DDBJ whole genome shotgun (WGS) entry which is preliminary data.</text>
</comment>
<keyword evidence="7" id="KW-0325">Glycoprotein</keyword>
<keyword evidence="5 8" id="KW-1133">Transmembrane helix</keyword>
<dbReference type="PANTHER" id="PTHR12185:SF14">
    <property type="entry name" value="CHOLESTEROL UPTAKE PROTEIN 1"/>
    <property type="match status" value="1"/>
</dbReference>
<protein>
    <submittedName>
        <fullName evidence="10">SID1 transmembrane family member 1</fullName>
    </submittedName>
</protein>
<feature type="transmembrane region" description="Helical" evidence="8">
    <location>
        <begin position="459"/>
        <end position="479"/>
    </location>
</feature>
<feature type="transmembrane region" description="Helical" evidence="8">
    <location>
        <begin position="804"/>
        <end position="823"/>
    </location>
</feature>
<dbReference type="AlphaFoldDB" id="A0A1W0X3Y8"/>
<feature type="transmembrane region" description="Helical" evidence="8">
    <location>
        <begin position="290"/>
        <end position="312"/>
    </location>
</feature>
<keyword evidence="11" id="KW-1185">Reference proteome</keyword>
<keyword evidence="3 8" id="KW-0812">Transmembrane</keyword>
<feature type="transmembrane region" description="Helical" evidence="8">
    <location>
        <begin position="585"/>
        <end position="604"/>
    </location>
</feature>
<feature type="transmembrane region" description="Helical" evidence="8">
    <location>
        <begin position="513"/>
        <end position="530"/>
    </location>
</feature>
<dbReference type="Proteomes" id="UP000192578">
    <property type="component" value="Unassembled WGS sequence"/>
</dbReference>
<proteinExistence type="inferred from homology"/>
<feature type="signal peptide" evidence="9">
    <location>
        <begin position="1"/>
        <end position="22"/>
    </location>
</feature>